<dbReference type="Proteomes" id="UP000633219">
    <property type="component" value="Unassembled WGS sequence"/>
</dbReference>
<dbReference type="PANTHER" id="PTHR44591">
    <property type="entry name" value="STRESS RESPONSE REGULATOR PROTEIN 1"/>
    <property type="match status" value="1"/>
</dbReference>
<dbReference type="PROSITE" id="PS50110">
    <property type="entry name" value="RESPONSE_REGULATORY"/>
    <property type="match status" value="1"/>
</dbReference>
<dbReference type="Pfam" id="PF22029">
    <property type="entry name" value="PhyR_sigma2"/>
    <property type="match status" value="1"/>
</dbReference>
<protein>
    <submittedName>
        <fullName evidence="4">Response regulator</fullName>
    </submittedName>
</protein>
<dbReference type="SUPFAM" id="SSF52172">
    <property type="entry name" value="CheY-like"/>
    <property type="match status" value="1"/>
</dbReference>
<dbReference type="PANTHER" id="PTHR44591:SF20">
    <property type="entry name" value="PROTEIN PILH"/>
    <property type="match status" value="1"/>
</dbReference>
<dbReference type="InterPro" id="IPR050595">
    <property type="entry name" value="Bact_response_regulator"/>
</dbReference>
<evidence type="ECO:0000259" key="3">
    <source>
        <dbReference type="PROSITE" id="PS50110"/>
    </source>
</evidence>
<sequence>MTLTERVATHLPFLRRFSRAITGTQTSGDAFVAATLEALIADLSIFPEASSDRVALYKLYVRIQKSASINIPPVVSPFAWETKAMSNLSSVPTMARQAFLLVSVEDFNLAETAEILDASAEQCRALVDEAAREISRHISTEIMIIEDEPLIALDIEQIVVDLGHSVSGIARTRAEAVELYHRTNPGMILADIHLADGSSGIDAINEILKVASIPVIFITAFPERLLTGERAEPTFLVTKPYNPDMLKALISQALFFKENATSQRVQSA</sequence>
<dbReference type="NCBIfam" id="NF006623">
    <property type="entry name" value="PRK09191.1"/>
    <property type="match status" value="1"/>
</dbReference>
<dbReference type="InterPro" id="IPR001789">
    <property type="entry name" value="Sig_transdc_resp-reg_receiver"/>
</dbReference>
<dbReference type="Pfam" id="PF00072">
    <property type="entry name" value="Response_reg"/>
    <property type="match status" value="1"/>
</dbReference>
<gene>
    <name evidence="4" type="ORF">JJB09_01280</name>
</gene>
<dbReference type="CDD" id="cd17540">
    <property type="entry name" value="REC_PhyR"/>
    <property type="match status" value="1"/>
</dbReference>
<evidence type="ECO:0000256" key="1">
    <source>
        <dbReference type="ARBA" id="ARBA00022553"/>
    </source>
</evidence>
<dbReference type="GO" id="GO:0000160">
    <property type="term" value="P:phosphorelay signal transduction system"/>
    <property type="evidence" value="ECO:0007669"/>
    <property type="project" value="InterPro"/>
</dbReference>
<comment type="caution">
    <text evidence="4">The sequence shown here is derived from an EMBL/GenBank/DDBJ whole genome shotgun (WGS) entry which is preliminary data.</text>
</comment>
<name>A0A936YID8_9HYPH</name>
<dbReference type="SMART" id="SM00448">
    <property type="entry name" value="REC"/>
    <property type="match status" value="1"/>
</dbReference>
<dbReference type="InterPro" id="IPR053866">
    <property type="entry name" value="PhyR_sigma2"/>
</dbReference>
<dbReference type="Gene3D" id="3.40.50.2300">
    <property type="match status" value="1"/>
</dbReference>
<proteinExistence type="predicted"/>
<feature type="domain" description="Response regulatory" evidence="3">
    <location>
        <begin position="141"/>
        <end position="254"/>
    </location>
</feature>
<evidence type="ECO:0000256" key="2">
    <source>
        <dbReference type="PROSITE-ProRule" id="PRU00169"/>
    </source>
</evidence>
<dbReference type="RefSeq" id="WP_201651985.1">
    <property type="nucleotide sequence ID" value="NZ_JAEQNC010000001.1"/>
</dbReference>
<reference evidence="4" key="1">
    <citation type="submission" date="2021-01" db="EMBL/GenBank/DDBJ databases">
        <title>Rhizobium sp. strain KVB221 16S ribosomal RNA gene Genome sequencing and assembly.</title>
        <authorList>
            <person name="Kang M."/>
        </authorList>
    </citation>
    <scope>NUCLEOTIDE SEQUENCE</scope>
    <source>
        <strain evidence="4">KVB221</strain>
    </source>
</reference>
<dbReference type="InterPro" id="IPR053867">
    <property type="entry name" value="PhyR_sigma4"/>
</dbReference>
<organism evidence="4 5">
    <name type="scientific">Rhizobium setariae</name>
    <dbReference type="NCBI Taxonomy" id="2801340"/>
    <lineage>
        <taxon>Bacteria</taxon>
        <taxon>Pseudomonadati</taxon>
        <taxon>Pseudomonadota</taxon>
        <taxon>Alphaproteobacteria</taxon>
        <taxon>Hyphomicrobiales</taxon>
        <taxon>Rhizobiaceae</taxon>
        <taxon>Rhizobium/Agrobacterium group</taxon>
        <taxon>Rhizobium</taxon>
    </lineage>
</organism>
<keyword evidence="1 2" id="KW-0597">Phosphoprotein</keyword>
<accession>A0A936YID8</accession>
<evidence type="ECO:0000313" key="5">
    <source>
        <dbReference type="Proteomes" id="UP000633219"/>
    </source>
</evidence>
<dbReference type="InterPro" id="IPR011006">
    <property type="entry name" value="CheY-like_superfamily"/>
</dbReference>
<dbReference type="AlphaFoldDB" id="A0A936YID8"/>
<feature type="modified residue" description="4-aspartylphosphate" evidence="2">
    <location>
        <position position="191"/>
    </location>
</feature>
<keyword evidence="5" id="KW-1185">Reference proteome</keyword>
<dbReference type="Gene3D" id="1.20.140.160">
    <property type="match status" value="1"/>
</dbReference>
<dbReference type="Pfam" id="PF22233">
    <property type="entry name" value="PhyR_sigma-like"/>
    <property type="match status" value="1"/>
</dbReference>
<dbReference type="PIRSF" id="PIRSF036400">
    <property type="entry name" value="RR_Ctr_UCP036400"/>
    <property type="match status" value="1"/>
</dbReference>
<dbReference type="InterPro" id="IPR014605">
    <property type="entry name" value="Sig_resp-reg_PhyR"/>
</dbReference>
<dbReference type="EMBL" id="JAEQNC010000001">
    <property type="protein sequence ID" value="MBL0370648.1"/>
    <property type="molecule type" value="Genomic_DNA"/>
</dbReference>
<evidence type="ECO:0000313" key="4">
    <source>
        <dbReference type="EMBL" id="MBL0370648.1"/>
    </source>
</evidence>